<organism evidence="1 2">
    <name type="scientific">Smittium culicis</name>
    <dbReference type="NCBI Taxonomy" id="133412"/>
    <lineage>
        <taxon>Eukaryota</taxon>
        <taxon>Fungi</taxon>
        <taxon>Fungi incertae sedis</taxon>
        <taxon>Zoopagomycota</taxon>
        <taxon>Kickxellomycotina</taxon>
        <taxon>Harpellomycetes</taxon>
        <taxon>Harpellales</taxon>
        <taxon>Legeriomycetaceae</taxon>
        <taxon>Smittium</taxon>
    </lineage>
</organism>
<dbReference type="AlphaFoldDB" id="A0A1R1XDU7"/>
<accession>A0A1R1XDU7</accession>
<name>A0A1R1XDU7_9FUNG</name>
<dbReference type="EMBL" id="LSSM01005389">
    <property type="protein sequence ID" value="OMJ12786.1"/>
    <property type="molecule type" value="Genomic_DNA"/>
</dbReference>
<keyword evidence="2" id="KW-1185">Reference proteome</keyword>
<reference evidence="2" key="1">
    <citation type="submission" date="2017-01" db="EMBL/GenBank/DDBJ databases">
        <authorList>
            <person name="Wang Y."/>
            <person name="White M."/>
            <person name="Kvist S."/>
            <person name="Moncalvo J.-M."/>
        </authorList>
    </citation>
    <scope>NUCLEOTIDE SEQUENCE [LARGE SCALE GENOMIC DNA]</scope>
    <source>
        <strain evidence="2">ID-206-W2</strain>
    </source>
</reference>
<protein>
    <submittedName>
        <fullName evidence="1">Uncharacterized protein</fullName>
    </submittedName>
</protein>
<sequence length="86" mass="9366">MSDASQSIVAKNKPAILLPTNKPCISFTFAQMPCIPITQPKRPVFQSLSPNALYSNPSAQLRFARATADLFSLCPIAAFSDASFRF</sequence>
<proteinExistence type="predicted"/>
<dbReference type="Proteomes" id="UP000187429">
    <property type="component" value="Unassembled WGS sequence"/>
</dbReference>
<comment type="caution">
    <text evidence="1">The sequence shown here is derived from an EMBL/GenBank/DDBJ whole genome shotgun (WGS) entry which is preliminary data.</text>
</comment>
<evidence type="ECO:0000313" key="1">
    <source>
        <dbReference type="EMBL" id="OMJ12786.1"/>
    </source>
</evidence>
<evidence type="ECO:0000313" key="2">
    <source>
        <dbReference type="Proteomes" id="UP000187429"/>
    </source>
</evidence>
<gene>
    <name evidence="1" type="ORF">AYI69_g9264</name>
</gene>